<sequence>MLSLNKARPHLAEVIKEYHLADRHFNSVNEIQKSMDDFVTPTLQSFYRNEISMLPER</sequence>
<keyword evidence="2" id="KW-1185">Reference proteome</keyword>
<accession>A0A0L7REL1</accession>
<dbReference type="AlphaFoldDB" id="A0A0L7REL1"/>
<gene>
    <name evidence="1" type="ORF">WH47_05928</name>
</gene>
<evidence type="ECO:0008006" key="3">
    <source>
        <dbReference type="Google" id="ProtNLM"/>
    </source>
</evidence>
<dbReference type="Proteomes" id="UP000053825">
    <property type="component" value="Unassembled WGS sequence"/>
</dbReference>
<reference evidence="1 2" key="1">
    <citation type="submission" date="2015-07" db="EMBL/GenBank/DDBJ databases">
        <title>The genome of Habropoda laboriosa.</title>
        <authorList>
            <person name="Pan H."/>
            <person name="Kapheim K."/>
        </authorList>
    </citation>
    <scope>NUCLEOTIDE SEQUENCE [LARGE SCALE GENOMIC DNA]</scope>
    <source>
        <strain evidence="1">0110345459</strain>
    </source>
</reference>
<evidence type="ECO:0000313" key="2">
    <source>
        <dbReference type="Proteomes" id="UP000053825"/>
    </source>
</evidence>
<organism evidence="1 2">
    <name type="scientific">Habropoda laboriosa</name>
    <dbReference type="NCBI Taxonomy" id="597456"/>
    <lineage>
        <taxon>Eukaryota</taxon>
        <taxon>Metazoa</taxon>
        <taxon>Ecdysozoa</taxon>
        <taxon>Arthropoda</taxon>
        <taxon>Hexapoda</taxon>
        <taxon>Insecta</taxon>
        <taxon>Pterygota</taxon>
        <taxon>Neoptera</taxon>
        <taxon>Endopterygota</taxon>
        <taxon>Hymenoptera</taxon>
        <taxon>Apocrita</taxon>
        <taxon>Aculeata</taxon>
        <taxon>Apoidea</taxon>
        <taxon>Anthophila</taxon>
        <taxon>Apidae</taxon>
        <taxon>Habropoda</taxon>
    </lineage>
</organism>
<name>A0A0L7REL1_9HYME</name>
<proteinExistence type="predicted"/>
<evidence type="ECO:0000313" key="1">
    <source>
        <dbReference type="EMBL" id="KOC69265.1"/>
    </source>
</evidence>
<dbReference type="EMBL" id="KQ414609">
    <property type="protein sequence ID" value="KOC69265.1"/>
    <property type="molecule type" value="Genomic_DNA"/>
</dbReference>
<protein>
    <recommendedName>
        <fullName evidence="3">Histone-lysine N-methyltransferase SETMAR</fullName>
    </recommendedName>
</protein>